<organism evidence="3 4">
    <name type="scientific">Spinacia oleracea</name>
    <name type="common">Spinach</name>
    <dbReference type="NCBI Taxonomy" id="3562"/>
    <lineage>
        <taxon>Eukaryota</taxon>
        <taxon>Viridiplantae</taxon>
        <taxon>Streptophyta</taxon>
        <taxon>Embryophyta</taxon>
        <taxon>Tracheophyta</taxon>
        <taxon>Spermatophyta</taxon>
        <taxon>Magnoliopsida</taxon>
        <taxon>eudicotyledons</taxon>
        <taxon>Gunneridae</taxon>
        <taxon>Pentapetalae</taxon>
        <taxon>Caryophyllales</taxon>
        <taxon>Chenopodiaceae</taxon>
        <taxon>Chenopodioideae</taxon>
        <taxon>Anserineae</taxon>
        <taxon>Spinacia</taxon>
    </lineage>
</organism>
<dbReference type="InterPro" id="IPR020533">
    <property type="entry name" value="Developmental_reg_ULTRAPETALA"/>
</dbReference>
<dbReference type="Pfam" id="PF23293">
    <property type="entry name" value="zf_ULT1"/>
    <property type="match status" value="1"/>
</dbReference>
<dbReference type="GO" id="GO:0005829">
    <property type="term" value="C:cytosol"/>
    <property type="evidence" value="ECO:0000318"/>
    <property type="project" value="GO_Central"/>
</dbReference>
<keyword evidence="3" id="KW-1185">Reference proteome</keyword>
<sequence>MTDAQRSKNEVVVYDDQIHNEKPLFSPEELEGIDVIKKGENFIEVDCGCTNNKYGDSAGKLRIYGHGRLEIYCDCYPGCNAEKISPSEFEKHAGLSGVSNWKTHIWVFVNEEKVPLKKTNLTKYYKGSASDLSVSIRPRRSRTVHRDELMTCTACGKDRRFLCRDKAEYKVYHQANLATHTWTCSDYPYEILGCQDDEERGTKLKFRGCPLMPICKGCTSCVCFGCAMCRFEDCDCRSCVDFVQNSEP</sequence>
<dbReference type="RefSeq" id="XP_021864727.1">
    <property type="nucleotide sequence ID" value="XM_022009035.1"/>
</dbReference>
<feature type="domain" description="ULTRAPETALA1/2 zinc finger" evidence="2">
    <location>
        <begin position="145"/>
        <end position="244"/>
    </location>
</feature>
<evidence type="ECO:0000313" key="3">
    <source>
        <dbReference type="Proteomes" id="UP000813463"/>
    </source>
</evidence>
<evidence type="ECO:0000259" key="2">
    <source>
        <dbReference type="Pfam" id="PF23293"/>
    </source>
</evidence>
<dbReference type="InterPro" id="IPR057011">
    <property type="entry name" value="ULT1/2_SAND"/>
</dbReference>
<gene>
    <name evidence="4" type="primary">LOC110803524</name>
</gene>
<dbReference type="KEGG" id="soe:110803524"/>
<dbReference type="PANTHER" id="PTHR34053">
    <property type="entry name" value="PROTEIN ULTRAPETALA 1"/>
    <property type="match status" value="1"/>
</dbReference>
<protein>
    <submittedName>
        <fullName evidence="4">Protein ULTRAPETALA 2-like</fullName>
    </submittedName>
</protein>
<evidence type="ECO:0000313" key="4">
    <source>
        <dbReference type="RefSeq" id="XP_021864727.1"/>
    </source>
</evidence>
<dbReference type="Proteomes" id="UP000813463">
    <property type="component" value="Chromosome 4"/>
</dbReference>
<dbReference type="GeneID" id="110803524"/>
<dbReference type="AlphaFoldDB" id="A0A9R0JBG2"/>
<dbReference type="OrthoDB" id="660341at2759"/>
<dbReference type="InterPro" id="IPR057012">
    <property type="entry name" value="ULT1/2_Znf"/>
</dbReference>
<reference evidence="4" key="2">
    <citation type="submission" date="2025-08" db="UniProtKB">
        <authorList>
            <consortium name="RefSeq"/>
        </authorList>
    </citation>
    <scope>IDENTIFICATION</scope>
    <source>
        <tissue evidence="4">Leaf</tissue>
    </source>
</reference>
<name>A0A9R0JBG2_SPIOL</name>
<dbReference type="Pfam" id="PF23292">
    <property type="entry name" value="SAND_ULT1"/>
    <property type="match status" value="1"/>
</dbReference>
<dbReference type="PANTHER" id="PTHR34053:SF1">
    <property type="entry name" value="PROTEIN ULTRAPETALA 1"/>
    <property type="match status" value="1"/>
</dbReference>
<proteinExistence type="predicted"/>
<feature type="domain" description="ULTRAPETALA1/2 SAND" evidence="1">
    <location>
        <begin position="33"/>
        <end position="125"/>
    </location>
</feature>
<accession>A0A9R0JBG2</accession>
<dbReference type="GO" id="GO:0005634">
    <property type="term" value="C:nucleus"/>
    <property type="evidence" value="ECO:0000318"/>
    <property type="project" value="GO_Central"/>
</dbReference>
<reference evidence="3" key="1">
    <citation type="journal article" date="2021" name="Nat. Commun.">
        <title>Genomic analyses provide insights into spinach domestication and the genetic basis of agronomic traits.</title>
        <authorList>
            <person name="Cai X."/>
            <person name="Sun X."/>
            <person name="Xu C."/>
            <person name="Sun H."/>
            <person name="Wang X."/>
            <person name="Ge C."/>
            <person name="Zhang Z."/>
            <person name="Wang Q."/>
            <person name="Fei Z."/>
            <person name="Jiao C."/>
            <person name="Wang Q."/>
        </authorList>
    </citation>
    <scope>NUCLEOTIDE SEQUENCE [LARGE SCALE GENOMIC DNA]</scope>
    <source>
        <strain evidence="3">cv. Varoflay</strain>
    </source>
</reference>
<evidence type="ECO:0000259" key="1">
    <source>
        <dbReference type="Pfam" id="PF23292"/>
    </source>
</evidence>